<comment type="catalytic activity">
    <reaction evidence="2">
        <text>N-terminal S-1,2-diacyl-sn-glyceryl-L-cysteinyl-[lipoprotein] + a glycerophospholipid = N-acyl-S-1,2-diacyl-sn-glyceryl-L-cysteinyl-[lipoprotein] + a 2-acyl-sn-glycero-3-phospholipid + H(+)</text>
        <dbReference type="Rhea" id="RHEA:48228"/>
        <dbReference type="Rhea" id="RHEA-COMP:14681"/>
        <dbReference type="Rhea" id="RHEA-COMP:14684"/>
        <dbReference type="ChEBI" id="CHEBI:15378"/>
        <dbReference type="ChEBI" id="CHEBI:136912"/>
        <dbReference type="ChEBI" id="CHEBI:140656"/>
        <dbReference type="ChEBI" id="CHEBI:140657"/>
        <dbReference type="ChEBI" id="CHEBI:140660"/>
        <dbReference type="EC" id="2.3.1.269"/>
    </reaction>
</comment>
<dbReference type="Proteomes" id="UP000693996">
    <property type="component" value="Chromosome"/>
</dbReference>
<comment type="similarity">
    <text evidence="1 2">Belongs to the CN hydrolase family. Apolipoprotein N-acyltransferase subfamily.</text>
</comment>
<organism evidence="4 5">
    <name type="scientific">Candidatus Vallotiella hemipterorum</name>
    <dbReference type="NCBI Taxonomy" id="1177213"/>
    <lineage>
        <taxon>Bacteria</taxon>
        <taxon>Pseudomonadati</taxon>
        <taxon>Pseudomonadota</taxon>
        <taxon>Betaproteobacteria</taxon>
        <taxon>Burkholderiales</taxon>
        <taxon>Burkholderiaceae</taxon>
        <taxon>Candidatus Vallotiella</taxon>
    </lineage>
</organism>
<keyword evidence="2" id="KW-1003">Cell membrane</keyword>
<dbReference type="InterPro" id="IPR004563">
    <property type="entry name" value="Apolipo_AcylTrfase"/>
</dbReference>
<dbReference type="PROSITE" id="PS50263">
    <property type="entry name" value="CN_HYDROLASE"/>
    <property type="match status" value="1"/>
</dbReference>
<dbReference type="EC" id="2.3.1.269" evidence="2"/>
<evidence type="ECO:0000313" key="4">
    <source>
        <dbReference type="EMBL" id="CAG7597231.1"/>
    </source>
</evidence>
<comment type="function">
    <text evidence="2">Catalyzes the phospholipid dependent N-acylation of the N-terminal cysteine of apolipoprotein, the last step in lipoprotein maturation.</text>
</comment>
<feature type="transmembrane region" description="Helical" evidence="2">
    <location>
        <begin position="190"/>
        <end position="214"/>
    </location>
</feature>
<feature type="domain" description="CN hydrolase" evidence="3">
    <location>
        <begin position="264"/>
        <end position="509"/>
    </location>
</feature>
<protein>
    <recommendedName>
        <fullName evidence="2">Apolipoprotein N-acyltransferase</fullName>
        <shortName evidence="2">ALP N-acyltransferase</shortName>
        <ecNumber evidence="2">2.3.1.269</ecNumber>
    </recommendedName>
</protein>
<name>A0A916JRV8_9BURK</name>
<accession>A0A916JRV8</accession>
<proteinExistence type="inferred from homology"/>
<keyword evidence="2 4" id="KW-0808">Transferase</keyword>
<keyword evidence="2" id="KW-0812">Transmembrane</keyword>
<dbReference type="HAMAP" id="MF_01148">
    <property type="entry name" value="Lnt"/>
    <property type="match status" value="1"/>
</dbReference>
<dbReference type="InterPro" id="IPR045378">
    <property type="entry name" value="LNT_N"/>
</dbReference>
<feature type="transmembrane region" description="Helical" evidence="2">
    <location>
        <begin position="516"/>
        <end position="538"/>
    </location>
</feature>
<evidence type="ECO:0000259" key="3">
    <source>
        <dbReference type="PROSITE" id="PS50263"/>
    </source>
</evidence>
<keyword evidence="2" id="KW-0472">Membrane</keyword>
<evidence type="ECO:0000313" key="5">
    <source>
        <dbReference type="Proteomes" id="UP000693996"/>
    </source>
</evidence>
<dbReference type="GO" id="GO:0042158">
    <property type="term" value="P:lipoprotein biosynthetic process"/>
    <property type="evidence" value="ECO:0007669"/>
    <property type="project" value="UniProtKB-UniRule"/>
</dbReference>
<feature type="transmembrane region" description="Helical" evidence="2">
    <location>
        <begin position="226"/>
        <end position="246"/>
    </location>
</feature>
<feature type="transmembrane region" description="Helical" evidence="2">
    <location>
        <begin position="54"/>
        <end position="70"/>
    </location>
</feature>
<dbReference type="NCBIfam" id="TIGR00546">
    <property type="entry name" value="lnt"/>
    <property type="match status" value="1"/>
</dbReference>
<dbReference type="AlphaFoldDB" id="A0A916JRV8"/>
<keyword evidence="2" id="KW-1133">Transmembrane helix</keyword>
<evidence type="ECO:0000256" key="1">
    <source>
        <dbReference type="ARBA" id="ARBA00010065"/>
    </source>
</evidence>
<comment type="subcellular location">
    <subcellularLocation>
        <location evidence="2">Cell membrane</location>
        <topology evidence="2">Multi-pass membrane protein</topology>
    </subcellularLocation>
</comment>
<feature type="transmembrane region" description="Helical" evidence="2">
    <location>
        <begin position="77"/>
        <end position="98"/>
    </location>
</feature>
<comment type="pathway">
    <text evidence="2">Protein modification; lipoprotein biosynthesis (N-acyl transfer).</text>
</comment>
<feature type="transmembrane region" description="Helical" evidence="2">
    <location>
        <begin position="150"/>
        <end position="170"/>
    </location>
</feature>
<dbReference type="PANTHER" id="PTHR38686:SF1">
    <property type="entry name" value="APOLIPOPROTEIN N-ACYLTRANSFERASE"/>
    <property type="match status" value="1"/>
</dbReference>
<dbReference type="InterPro" id="IPR003010">
    <property type="entry name" value="C-N_Hydrolase"/>
</dbReference>
<dbReference type="RefSeq" id="WP_216796436.1">
    <property type="nucleotide sequence ID" value="NZ_OU343031.1"/>
</dbReference>
<dbReference type="KEGG" id="vtr:MYVALT_G_01600"/>
<dbReference type="GO" id="GO:0005886">
    <property type="term" value="C:plasma membrane"/>
    <property type="evidence" value="ECO:0007669"/>
    <property type="project" value="UniProtKB-SubCell"/>
</dbReference>
<dbReference type="Pfam" id="PF20154">
    <property type="entry name" value="LNT_N"/>
    <property type="match status" value="1"/>
</dbReference>
<evidence type="ECO:0000256" key="2">
    <source>
        <dbReference type="HAMAP-Rule" id="MF_01148"/>
    </source>
</evidence>
<reference evidence="4" key="1">
    <citation type="submission" date="2021-06" db="EMBL/GenBank/DDBJ databases">
        <authorList>
            <person name="Szabo G."/>
        </authorList>
    </citation>
    <scope>NUCLEOTIDE SEQUENCE</scope>
    <source>
        <strain evidence="4">MYVALT</strain>
    </source>
</reference>
<keyword evidence="2 4" id="KW-0012">Acyltransferase</keyword>
<dbReference type="GO" id="GO:0016410">
    <property type="term" value="F:N-acyltransferase activity"/>
    <property type="evidence" value="ECO:0007669"/>
    <property type="project" value="UniProtKB-UniRule"/>
</dbReference>
<dbReference type="Pfam" id="PF00795">
    <property type="entry name" value="CN_hydrolase"/>
    <property type="match status" value="1"/>
</dbReference>
<dbReference type="CDD" id="cd07571">
    <property type="entry name" value="ALP_N-acyl_transferase"/>
    <property type="match status" value="1"/>
</dbReference>
<keyword evidence="5" id="KW-1185">Reference proteome</keyword>
<dbReference type="EMBL" id="OU343031">
    <property type="protein sequence ID" value="CAG7597231.1"/>
    <property type="molecule type" value="Genomic_DNA"/>
</dbReference>
<sequence length="548" mass="60660">MINNRIQDPAYQTDLFSPTPSHNSYKHRTTVLNLILMSILGALNTLAFAPSQHGGWLELVIFFCMFWLLSQTRTLCTALLAGGTFGFGQFVSGVWWLYISMHFYGHMPSLIAGTIVVLFALYLALYPAFSAGLWYMCYTLSRPWKTEVTLSWYASIAFACAWTLGEWLRGTLFTGFPWLASGYAQVNGPLAGFAPLIGVYGIGWILALVSALIVQTVIYIGSERGIAIWLMSGVIAAALLLSGELLSRITWTQQCGPRLSVRLLQGNIEQSSKFEPVSIRHAIALYQKLIMEKPADLIVMPETSIPLPPYEASPQFCKAIQHFSDTTHASVLFGTVGITMGSNKLKNFTNSLYGITPGSSIPYQYEKHHLVPFGEFVPWGFRWFVNMMNMPLGDFSRGSQTQPPFIVHKQLILPNICYEDIFGEEISCSLRKNSSQSSILVNSTNLGWFGNTIAQEHHLQIAQMRTLETGRPMLCATNTGVTAMINADGSIAAQLNRFTLNSLDACVQGRNGITPYIVTGNTPILIISLVGLAIRFWMVGRGDAYAHK</sequence>
<dbReference type="PANTHER" id="PTHR38686">
    <property type="entry name" value="APOLIPOPROTEIN N-ACYLTRANSFERASE"/>
    <property type="match status" value="1"/>
</dbReference>
<feature type="transmembrane region" description="Helical" evidence="2">
    <location>
        <begin position="110"/>
        <end position="138"/>
    </location>
</feature>
<gene>
    <name evidence="2 4" type="primary">lnt</name>
    <name evidence="4" type="ORF">MYVALT_G_01600</name>
</gene>
<feature type="transmembrane region" description="Helical" evidence="2">
    <location>
        <begin position="31"/>
        <end position="48"/>
    </location>
</feature>